<dbReference type="Proteomes" id="UP000785679">
    <property type="component" value="Unassembled WGS sequence"/>
</dbReference>
<evidence type="ECO:0000313" key="4">
    <source>
        <dbReference type="Proteomes" id="UP000785679"/>
    </source>
</evidence>
<dbReference type="CDD" id="cd08646">
    <property type="entry name" value="FMT_core_Met-tRNA-FMT_N"/>
    <property type="match status" value="1"/>
</dbReference>
<organism evidence="3 4">
    <name type="scientific">Halteria grandinella</name>
    <dbReference type="NCBI Taxonomy" id="5974"/>
    <lineage>
        <taxon>Eukaryota</taxon>
        <taxon>Sar</taxon>
        <taxon>Alveolata</taxon>
        <taxon>Ciliophora</taxon>
        <taxon>Intramacronucleata</taxon>
        <taxon>Spirotrichea</taxon>
        <taxon>Stichotrichia</taxon>
        <taxon>Sporadotrichida</taxon>
        <taxon>Halteriidae</taxon>
        <taxon>Halteria</taxon>
    </lineage>
</organism>
<dbReference type="PANTHER" id="PTHR11138">
    <property type="entry name" value="METHIONYL-TRNA FORMYLTRANSFERASE"/>
    <property type="match status" value="1"/>
</dbReference>
<dbReference type="GO" id="GO:0004479">
    <property type="term" value="F:methionyl-tRNA formyltransferase activity"/>
    <property type="evidence" value="ECO:0007669"/>
    <property type="project" value="UniProtKB-EC"/>
</dbReference>
<dbReference type="EC" id="2.1.2.9" evidence="1"/>
<gene>
    <name evidence="3" type="ORF">FGO68_gene11837</name>
</gene>
<evidence type="ECO:0000259" key="2">
    <source>
        <dbReference type="Pfam" id="PF00551"/>
    </source>
</evidence>
<protein>
    <recommendedName>
        <fullName evidence="1">methionyl-tRNA formyltransferase</fullName>
        <ecNumber evidence="1">2.1.2.9</ecNumber>
    </recommendedName>
</protein>
<reference evidence="3" key="1">
    <citation type="submission" date="2019-06" db="EMBL/GenBank/DDBJ databases">
        <authorList>
            <person name="Zheng W."/>
        </authorList>
    </citation>
    <scope>NUCLEOTIDE SEQUENCE</scope>
    <source>
        <strain evidence="3">QDHG01</strain>
    </source>
</reference>
<dbReference type="Gene3D" id="3.40.50.12230">
    <property type="match status" value="1"/>
</dbReference>
<dbReference type="InterPro" id="IPR036477">
    <property type="entry name" value="Formyl_transf_N_sf"/>
</dbReference>
<dbReference type="AlphaFoldDB" id="A0A8J8NKZ2"/>
<dbReference type="OrthoDB" id="10268103at2759"/>
<proteinExistence type="predicted"/>
<feature type="domain" description="Formyl transferase N-terminal" evidence="2">
    <location>
        <begin position="7"/>
        <end position="185"/>
    </location>
</feature>
<evidence type="ECO:0000313" key="3">
    <source>
        <dbReference type="EMBL" id="TNV77183.1"/>
    </source>
</evidence>
<dbReference type="PANTHER" id="PTHR11138:SF5">
    <property type="entry name" value="METHIONYL-TRNA FORMYLTRANSFERASE, MITOCHONDRIAL"/>
    <property type="match status" value="1"/>
</dbReference>
<name>A0A8J8NKZ2_HALGN</name>
<dbReference type="InterPro" id="IPR002376">
    <property type="entry name" value="Formyl_transf_N"/>
</dbReference>
<evidence type="ECO:0000256" key="1">
    <source>
        <dbReference type="ARBA" id="ARBA00012261"/>
    </source>
</evidence>
<dbReference type="SUPFAM" id="SSF53328">
    <property type="entry name" value="Formyltransferase"/>
    <property type="match status" value="1"/>
</dbReference>
<dbReference type="Pfam" id="PF00551">
    <property type="entry name" value="Formyl_trans_N"/>
    <property type="match status" value="1"/>
</dbReference>
<dbReference type="EMBL" id="RRYP01012335">
    <property type="protein sequence ID" value="TNV77183.1"/>
    <property type="molecule type" value="Genomic_DNA"/>
</dbReference>
<keyword evidence="4" id="KW-1185">Reference proteome</keyword>
<sequence>MSKQYKLLFFGSDLISQRVLTKLHNNRQVISQMQAVVPPSKKPRTPLHDLHTYIKKSEIPVFQEFGKGTKQMWSDLEGKLLADQHDIGIVASFGHMIPDSIIDKFNEGMLVVHPSLLPKYRGSCPIQHTILNREKVAGVSVIEISKNVFDAGAILYQASVPIAENTRFSELSETLADLGADGVLQILSDYQGHRDKRIIQDQSKVTSAKMIQPEFGLIEFSNLSALDVQARFNALFGSNTRPRAIAKEGLDPKYLDQPLYFDQLTRVTFDNPLETDILIAELQTAPSIPPGSLHWNFKKDKSRVFIKCSAPCSGKYDWVYFSSVTLSGVGSVKAQDFMGKFMENKSYHAVKNPVFKFRFQ</sequence>
<dbReference type="GO" id="GO:0005739">
    <property type="term" value="C:mitochondrion"/>
    <property type="evidence" value="ECO:0007669"/>
    <property type="project" value="TreeGrafter"/>
</dbReference>
<dbReference type="InterPro" id="IPR041711">
    <property type="entry name" value="Met-tRNA-FMT_N"/>
</dbReference>
<comment type="caution">
    <text evidence="3">The sequence shown here is derived from an EMBL/GenBank/DDBJ whole genome shotgun (WGS) entry which is preliminary data.</text>
</comment>
<accession>A0A8J8NKZ2</accession>